<name>A0A9P1JFC5_BACAS</name>
<dbReference type="AlphaFoldDB" id="A0A9P1JFC5"/>
<organism evidence="2 3">
    <name type="scientific">Bacillus amyloliquefaciens (strain ATCC 23350 / DSM 7 / BCRC 11601 / CCUG 28519 / NBRC 15535 / NRRL B-14393 / F)</name>
    <dbReference type="NCBI Taxonomy" id="692420"/>
    <lineage>
        <taxon>Bacteria</taxon>
        <taxon>Bacillati</taxon>
        <taxon>Bacillota</taxon>
        <taxon>Bacilli</taxon>
        <taxon>Bacillales</taxon>
        <taxon>Bacillaceae</taxon>
        <taxon>Bacillus</taxon>
        <taxon>Bacillus amyloliquefaciens group</taxon>
    </lineage>
</organism>
<proteinExistence type="predicted"/>
<feature type="region of interest" description="Disordered" evidence="1">
    <location>
        <begin position="67"/>
        <end position="86"/>
    </location>
</feature>
<reference evidence="2 3" key="1">
    <citation type="journal article" date="2011" name="Int. J. Syst. Evol. Microbiol.">
        <title>Relationship of Bacillus amyloliquefaciens clades associated with strains DSM 7T and FZB42T: a proposal for Bacillus amyloliquefaciens subsp. amyloliquefaciens subsp. nov. and Bacillus amyloliquefaciens subsp. plantarum subsp. nov. based on complete genome sequence comparisons.</title>
        <authorList>
            <person name="Borriss R."/>
            <person name="Chen X.H."/>
            <person name="Rueckert C."/>
            <person name="Blom J."/>
            <person name="Becker A."/>
            <person name="Baumgarth B."/>
            <person name="Fan B."/>
            <person name="Pukall R."/>
            <person name="Schumann P."/>
            <person name="Sproer C."/>
            <person name="Junge H."/>
            <person name="Vater J."/>
            <person name="Puhler A."/>
            <person name="Klenk H.P."/>
        </authorList>
    </citation>
    <scope>NUCLEOTIDE SEQUENCE [LARGE SCALE GENOMIC DNA]</scope>
    <source>
        <strain evidence="3">DSM 7</strain>
    </source>
</reference>
<evidence type="ECO:0000313" key="3">
    <source>
        <dbReference type="Proteomes" id="UP000006562"/>
    </source>
</evidence>
<dbReference type="EMBL" id="FN597644">
    <property type="protein sequence ID" value="CBI41939.1"/>
    <property type="molecule type" value="Genomic_DNA"/>
</dbReference>
<dbReference type="RefSeq" id="WP_013351437.1">
    <property type="nucleotide sequence ID" value="NC_014551.1"/>
</dbReference>
<keyword evidence="2" id="KW-0449">Lipoprotein</keyword>
<keyword evidence="3" id="KW-1185">Reference proteome</keyword>
<sequence>MFSTTFNIGQINKVFIFFLAAAVLCGCGKADDSAAGKKTLPVTLHFEDADGSPADGVTVTVMKAAESDHQPNIDRGETIGKTDHHGNIAWKSGTEGTYAVVFEKDGIPETRNISLVESDKHTVISFTLKH</sequence>
<dbReference type="Gene3D" id="2.60.40.1120">
    <property type="entry name" value="Carboxypeptidase-like, regulatory domain"/>
    <property type="match status" value="1"/>
</dbReference>
<gene>
    <name evidence="2" type="primary">ybfJ</name>
    <name evidence="2" type="ordered locus">BAMF_0813</name>
</gene>
<dbReference type="KEGG" id="bao:BAMF_0813"/>
<dbReference type="Pfam" id="PF10794">
    <property type="entry name" value="DUF2606"/>
    <property type="match status" value="1"/>
</dbReference>
<evidence type="ECO:0000313" key="2">
    <source>
        <dbReference type="EMBL" id="CBI41939.1"/>
    </source>
</evidence>
<accession>A0A9P1JFC5</accession>
<reference evidence="3" key="2">
    <citation type="journal article" date="2011" name="J. Biotechnol.">
        <title>Genome sequence of B. amyloliquefaciens type strain DSM7(T) reveals differences to plant-associated B. amyloliquefaciens FZB42.</title>
        <authorList>
            <person name="Ruckert C."/>
            <person name="Blom J."/>
            <person name="Chen X."/>
            <person name="Reva O."/>
            <person name="Borriss R."/>
        </authorList>
    </citation>
    <scope>NUCLEOTIDE SEQUENCE [LARGE SCALE GENOMIC DNA]</scope>
    <source>
        <strain evidence="3">DSM 7</strain>
    </source>
</reference>
<evidence type="ECO:0000256" key="1">
    <source>
        <dbReference type="SAM" id="MobiDB-lite"/>
    </source>
</evidence>
<protein>
    <submittedName>
        <fullName evidence="2">Lipoprotein</fullName>
    </submittedName>
</protein>
<dbReference type="Proteomes" id="UP000006562">
    <property type="component" value="Chromosome"/>
</dbReference>
<dbReference type="InterPro" id="IPR019730">
    <property type="entry name" value="DUF2606"/>
</dbReference>